<dbReference type="Gene3D" id="3.40.630.30">
    <property type="match status" value="1"/>
</dbReference>
<organism evidence="2 3">
    <name type="scientific">Desulfonauticus submarinus</name>
    <dbReference type="NCBI Taxonomy" id="206665"/>
    <lineage>
        <taxon>Bacteria</taxon>
        <taxon>Pseudomonadati</taxon>
        <taxon>Thermodesulfobacteriota</taxon>
        <taxon>Desulfovibrionia</taxon>
        <taxon>Desulfovibrionales</taxon>
        <taxon>Desulfonauticaceae</taxon>
        <taxon>Desulfonauticus</taxon>
    </lineage>
</organism>
<proteinExistence type="predicted"/>
<dbReference type="InterPro" id="IPR024320">
    <property type="entry name" value="LPG_synthase_C"/>
</dbReference>
<dbReference type="OrthoDB" id="9765580at2"/>
<evidence type="ECO:0000313" key="2">
    <source>
        <dbReference type="EMBL" id="SDN76010.1"/>
    </source>
</evidence>
<dbReference type="PIRSF" id="PIRSF018688">
    <property type="entry name" value="UCP018688"/>
    <property type="match status" value="1"/>
</dbReference>
<dbReference type="PANTHER" id="PTHR41373">
    <property type="entry name" value="DUF2156 DOMAIN-CONTAINING PROTEIN"/>
    <property type="match status" value="1"/>
</dbReference>
<dbReference type="RefSeq" id="WP_092065376.1">
    <property type="nucleotide sequence ID" value="NZ_FNIN01000006.1"/>
</dbReference>
<name>A0A1H0E0U1_9BACT</name>
<evidence type="ECO:0000313" key="3">
    <source>
        <dbReference type="Proteomes" id="UP000199602"/>
    </source>
</evidence>
<dbReference type="SUPFAM" id="SSF55729">
    <property type="entry name" value="Acyl-CoA N-acyltransferases (Nat)"/>
    <property type="match status" value="2"/>
</dbReference>
<keyword evidence="3" id="KW-1185">Reference proteome</keyword>
<accession>A0A1H0E0U1</accession>
<dbReference type="AlphaFoldDB" id="A0A1H0E0U1"/>
<dbReference type="PANTHER" id="PTHR41373:SF1">
    <property type="entry name" value="PHOSPHATIDYLGLYCEROL LYSYLTRANSFERASE C-TERMINAL DOMAIN-CONTAINING PROTEIN"/>
    <property type="match status" value="1"/>
</dbReference>
<dbReference type="Pfam" id="PF09924">
    <property type="entry name" value="LPG_synthase_C"/>
    <property type="match status" value="1"/>
</dbReference>
<feature type="domain" description="Phosphatidylglycerol lysyltransferase C-terminal" evidence="1">
    <location>
        <begin position="21"/>
        <end position="285"/>
    </location>
</feature>
<sequence length="291" mass="34516">MQFEPVSLSWQDVYLNYFVKMQEKPSDLSFVNIFGWAEEYGLQLIEKNNFLWLKQTSPTEIFWPPVGDWEVEWNNVLTSLPFPVYSLERVPGSLAFIWEKQFSNIRIIPQREHWDYVYLVKELIELSGNRFHKKKNLLNQFFKKYNYVYKELQPKDIEEVLTLQTEWCLWKECADSKALEAENKAIFRVLSSWEQLKNLFGGAIWINNQMVAYTIAEPLDHETLVIHFEKGCPKIKGIYQAINYLFLKNSADNFKFVNREQDLGDIGLRKAKKSYNPYGYVKKYKVDLGLS</sequence>
<reference evidence="2 3" key="1">
    <citation type="submission" date="2016-10" db="EMBL/GenBank/DDBJ databases">
        <authorList>
            <person name="de Groot N.N."/>
        </authorList>
    </citation>
    <scope>NUCLEOTIDE SEQUENCE [LARGE SCALE GENOMIC DNA]</scope>
    <source>
        <strain evidence="2 3">DSM 15269</strain>
    </source>
</reference>
<evidence type="ECO:0000259" key="1">
    <source>
        <dbReference type="Pfam" id="PF09924"/>
    </source>
</evidence>
<dbReference type="STRING" id="206665.SAMN04488516_10683"/>
<protein>
    <recommendedName>
        <fullName evidence="1">Phosphatidylglycerol lysyltransferase C-terminal domain-containing protein</fullName>
    </recommendedName>
</protein>
<dbReference type="Proteomes" id="UP000199602">
    <property type="component" value="Unassembled WGS sequence"/>
</dbReference>
<dbReference type="InterPro" id="IPR016181">
    <property type="entry name" value="Acyl_CoA_acyltransferase"/>
</dbReference>
<dbReference type="EMBL" id="FNIN01000006">
    <property type="protein sequence ID" value="SDN76010.1"/>
    <property type="molecule type" value="Genomic_DNA"/>
</dbReference>
<gene>
    <name evidence="2" type="ORF">SAMN04488516_10683</name>
</gene>
<dbReference type="InterPro" id="IPR016732">
    <property type="entry name" value="UCP018688"/>
</dbReference>